<organism evidence="8 9">
    <name type="scientific">Thalassotalea fonticola</name>
    <dbReference type="NCBI Taxonomy" id="3065649"/>
    <lineage>
        <taxon>Bacteria</taxon>
        <taxon>Pseudomonadati</taxon>
        <taxon>Pseudomonadota</taxon>
        <taxon>Gammaproteobacteria</taxon>
        <taxon>Alteromonadales</taxon>
        <taxon>Colwelliaceae</taxon>
        <taxon>Thalassotalea</taxon>
    </lineage>
</organism>
<reference evidence="8 9" key="1">
    <citation type="submission" date="2023-09" db="EMBL/GenBank/DDBJ databases">
        <authorList>
            <person name="Qi X."/>
        </authorList>
    </citation>
    <scope>NUCLEOTIDE SEQUENCE [LARGE SCALE GENOMIC DNA]</scope>
    <source>
        <strain evidence="8 9">S1-1</strain>
    </source>
</reference>
<evidence type="ECO:0000256" key="5">
    <source>
        <dbReference type="ARBA" id="ARBA00020555"/>
    </source>
</evidence>
<dbReference type="EMBL" id="CP136600">
    <property type="protein sequence ID" value="WOH38166.1"/>
    <property type="molecule type" value="Genomic_DNA"/>
</dbReference>
<evidence type="ECO:0000256" key="2">
    <source>
        <dbReference type="ARBA" id="ARBA00004892"/>
    </source>
</evidence>
<comment type="catalytic activity">
    <reaction evidence="7">
        <text>aldehydo-D-galacturonate = keto-D-tagaturonate</text>
        <dbReference type="Rhea" id="RHEA:27702"/>
        <dbReference type="ChEBI" id="CHEBI:12952"/>
        <dbReference type="ChEBI" id="CHEBI:17886"/>
    </reaction>
</comment>
<comment type="pathway">
    <text evidence="2 7">Carbohydrate metabolism; pentose and glucuronate interconversion.</text>
</comment>
<dbReference type="InterPro" id="IPR032466">
    <property type="entry name" value="Metal_Hydrolase"/>
</dbReference>
<name>A0ABZ0GRZ2_9GAMM</name>
<evidence type="ECO:0000256" key="7">
    <source>
        <dbReference type="HAMAP-Rule" id="MF_00675"/>
    </source>
</evidence>
<evidence type="ECO:0000256" key="4">
    <source>
        <dbReference type="ARBA" id="ARBA00012546"/>
    </source>
</evidence>
<evidence type="ECO:0000256" key="3">
    <source>
        <dbReference type="ARBA" id="ARBA00008397"/>
    </source>
</evidence>
<comment type="catalytic activity">
    <reaction evidence="1 7">
        <text>D-glucuronate = D-fructuronate</text>
        <dbReference type="Rhea" id="RHEA:13049"/>
        <dbReference type="ChEBI" id="CHEBI:58720"/>
        <dbReference type="ChEBI" id="CHEBI:59863"/>
        <dbReference type="EC" id="5.3.1.12"/>
    </reaction>
</comment>
<protein>
    <recommendedName>
        <fullName evidence="5 7">Uronate isomerase</fullName>
        <ecNumber evidence="4 7">5.3.1.12</ecNumber>
    </recommendedName>
    <alternativeName>
        <fullName evidence="7">Glucuronate isomerase</fullName>
    </alternativeName>
    <alternativeName>
        <fullName evidence="7">Uronic isomerase</fullName>
    </alternativeName>
</protein>
<evidence type="ECO:0000313" key="8">
    <source>
        <dbReference type="EMBL" id="WOH38166.1"/>
    </source>
</evidence>
<dbReference type="RefSeq" id="WP_348396939.1">
    <property type="nucleotide sequence ID" value="NZ_CP136600.1"/>
</dbReference>
<keyword evidence="6 7" id="KW-0413">Isomerase</keyword>
<sequence>MMKTFIAKDFLLQSDTAEQLYFNYAANLPIIDYHNHLPAKDVANNRQFANISEAWLEDDHYKWRAMRAMGVNEKYCTGNAAAQDKFMQWANIVPYTMGNPLFHWTHMELQHPFGIEQMLTSQSAPEIYQQSNELLAQPSFSSRGLLKQRNVELICTTDDPADSLQHHQDFASQNHGSLTMLPTFRLDSLLATNNSAQFNSTLDRLSQSVGQAISTYQDFLLVVANRHQHFHDIGCRLSDVGLSHFQFSPGQPAMVEKAFSLIRSEQVLSAEQAIALSSDILIFVSQLNADKGWVQQLHIGALRDANSKKVLALGHGKGFDTIGGYNNTLALCNFLDHLTGQDKLAKTILYNLNPADNEIFSTMAGTFNEGDIKGKVQHGAAWWFLDQKEGLEQQFRSISSLGLLSCFVGMLTDSRSFLSFSRHEYFRRILCNFLAHDVEQGLLPKDIPLLGEIVSNISYHNAKHYFNF</sequence>
<dbReference type="Proteomes" id="UP001301442">
    <property type="component" value="Chromosome"/>
</dbReference>
<comment type="similarity">
    <text evidence="3 7">Belongs to the metallo-dependent hydrolases superfamily. Uronate isomerase family.</text>
</comment>
<dbReference type="PANTHER" id="PTHR30068:SF4">
    <property type="entry name" value="URONATE ISOMERASE"/>
    <property type="match status" value="1"/>
</dbReference>
<proteinExistence type="inferred from homology"/>
<gene>
    <name evidence="7 8" type="primary">uxaC</name>
    <name evidence="8" type="ORF">RI844_02720</name>
</gene>
<keyword evidence="9" id="KW-1185">Reference proteome</keyword>
<dbReference type="EC" id="5.3.1.12" evidence="4 7"/>
<dbReference type="HAMAP" id="MF_00675">
    <property type="entry name" value="UxaC"/>
    <property type="match status" value="1"/>
</dbReference>
<dbReference type="PANTHER" id="PTHR30068">
    <property type="entry name" value="URONATE ISOMERASE"/>
    <property type="match status" value="1"/>
</dbReference>
<evidence type="ECO:0000256" key="6">
    <source>
        <dbReference type="ARBA" id="ARBA00023235"/>
    </source>
</evidence>
<evidence type="ECO:0000313" key="9">
    <source>
        <dbReference type="Proteomes" id="UP001301442"/>
    </source>
</evidence>
<accession>A0ABZ0GRZ2</accession>
<evidence type="ECO:0000256" key="1">
    <source>
        <dbReference type="ARBA" id="ARBA00001165"/>
    </source>
</evidence>
<dbReference type="InterPro" id="IPR003766">
    <property type="entry name" value="Uronate_isomerase"/>
</dbReference>
<dbReference type="GO" id="GO:0008880">
    <property type="term" value="F:glucuronate isomerase activity"/>
    <property type="evidence" value="ECO:0007669"/>
    <property type="project" value="UniProtKB-EC"/>
</dbReference>
<dbReference type="NCBIfam" id="NF002794">
    <property type="entry name" value="PRK02925.1"/>
    <property type="match status" value="1"/>
</dbReference>
<dbReference type="Gene3D" id="3.20.20.140">
    <property type="entry name" value="Metal-dependent hydrolases"/>
    <property type="match status" value="1"/>
</dbReference>
<dbReference type="Pfam" id="PF02614">
    <property type="entry name" value="UxaC"/>
    <property type="match status" value="1"/>
</dbReference>
<dbReference type="Gene3D" id="1.10.2020.10">
    <property type="entry name" value="uronate isomerase, domain 2, chain A"/>
    <property type="match status" value="1"/>
</dbReference>
<dbReference type="SUPFAM" id="SSF51556">
    <property type="entry name" value="Metallo-dependent hydrolases"/>
    <property type="match status" value="1"/>
</dbReference>